<keyword evidence="2" id="KW-1185">Reference proteome</keyword>
<dbReference type="SUPFAM" id="SSF56219">
    <property type="entry name" value="DNase I-like"/>
    <property type="match status" value="1"/>
</dbReference>
<proteinExistence type="predicted"/>
<protein>
    <recommendedName>
        <fullName evidence="3">Endonuclease/exonuclease/phosphatase domain-containing protein</fullName>
    </recommendedName>
</protein>
<dbReference type="InterPro" id="IPR036691">
    <property type="entry name" value="Endo/exonu/phosph_ase_sf"/>
</dbReference>
<dbReference type="OrthoDB" id="1001388at2759"/>
<evidence type="ECO:0000313" key="1">
    <source>
        <dbReference type="EMBL" id="KAB2070965.1"/>
    </source>
</evidence>
<organism evidence="1 2">
    <name type="scientific">Gossypium barbadense</name>
    <name type="common">Sea Island cotton</name>
    <name type="synonym">Hibiscus barbadensis</name>
    <dbReference type="NCBI Taxonomy" id="3634"/>
    <lineage>
        <taxon>Eukaryota</taxon>
        <taxon>Viridiplantae</taxon>
        <taxon>Streptophyta</taxon>
        <taxon>Embryophyta</taxon>
        <taxon>Tracheophyta</taxon>
        <taxon>Spermatophyta</taxon>
        <taxon>Magnoliopsida</taxon>
        <taxon>eudicotyledons</taxon>
        <taxon>Gunneridae</taxon>
        <taxon>Pentapetalae</taxon>
        <taxon>rosids</taxon>
        <taxon>malvids</taxon>
        <taxon>Malvales</taxon>
        <taxon>Malvaceae</taxon>
        <taxon>Malvoideae</taxon>
        <taxon>Gossypium</taxon>
    </lineage>
</organism>
<evidence type="ECO:0000313" key="2">
    <source>
        <dbReference type="Proteomes" id="UP000327439"/>
    </source>
</evidence>
<accession>A0A5J5UU91</accession>
<sequence length="71" mass="8284">MRILCWNCQGLGNPRTIHALSRLIASNDPQLFFLRETRLLDNEVESIKRQCLMHGCIRFNSNNRSNDLLLL</sequence>
<dbReference type="Gene3D" id="3.60.10.10">
    <property type="entry name" value="Endonuclease/exonuclease/phosphatase"/>
    <property type="match status" value="1"/>
</dbReference>
<evidence type="ECO:0008006" key="3">
    <source>
        <dbReference type="Google" id="ProtNLM"/>
    </source>
</evidence>
<dbReference type="AlphaFoldDB" id="A0A5J5UU91"/>
<gene>
    <name evidence="1" type="ORF">ES319_A08G191500v1</name>
</gene>
<name>A0A5J5UU91_GOSBA</name>
<dbReference type="Proteomes" id="UP000327439">
    <property type="component" value="Chromosome A08"/>
</dbReference>
<reference evidence="2" key="1">
    <citation type="journal article" date="2020" name="Nat. Genet.">
        <title>Genomic diversifications of five Gossypium allopolyploid species and their impact on cotton improvement.</title>
        <authorList>
            <person name="Chen Z.J."/>
            <person name="Sreedasyam A."/>
            <person name="Ando A."/>
            <person name="Song Q."/>
            <person name="De Santiago L.M."/>
            <person name="Hulse-Kemp A.M."/>
            <person name="Ding M."/>
            <person name="Ye W."/>
            <person name="Kirkbride R.C."/>
            <person name="Jenkins J."/>
            <person name="Plott C."/>
            <person name="Lovell J."/>
            <person name="Lin Y.M."/>
            <person name="Vaughn R."/>
            <person name="Liu B."/>
            <person name="Simpson S."/>
            <person name="Scheffler B.E."/>
            <person name="Wen L."/>
            <person name="Saski C.A."/>
            <person name="Grover C.E."/>
            <person name="Hu G."/>
            <person name="Conover J.L."/>
            <person name="Carlson J.W."/>
            <person name="Shu S."/>
            <person name="Boston L.B."/>
            <person name="Williams M."/>
            <person name="Peterson D.G."/>
            <person name="McGee K."/>
            <person name="Jones D.C."/>
            <person name="Wendel J.F."/>
            <person name="Stelly D.M."/>
            <person name="Grimwood J."/>
            <person name="Schmutz J."/>
        </authorList>
    </citation>
    <scope>NUCLEOTIDE SEQUENCE [LARGE SCALE GENOMIC DNA]</scope>
    <source>
        <strain evidence="2">cv. 3-79</strain>
    </source>
</reference>
<dbReference type="EMBL" id="CM018209">
    <property type="protein sequence ID" value="KAB2070965.1"/>
    <property type="molecule type" value="Genomic_DNA"/>
</dbReference>